<feature type="compositionally biased region" description="Polar residues" evidence="1">
    <location>
        <begin position="619"/>
        <end position="653"/>
    </location>
</feature>
<gene>
    <name evidence="2" type="ORF">BDCG_06906</name>
</gene>
<feature type="region of interest" description="Disordered" evidence="1">
    <location>
        <begin position="1252"/>
        <end position="1392"/>
    </location>
</feature>
<feature type="compositionally biased region" description="Polar residues" evidence="1">
    <location>
        <begin position="1377"/>
        <end position="1392"/>
    </location>
</feature>
<sequence>MFQNKQFSQPNQTQVKHAVHDNMVTAPWTGQGVQQVNHQTPHNGYHQVPQPHVEANGRPVHPGVSPQQHAFANQVNVMPGTEFQNGNTVMAPIPHAAGPNHAQTHTRAHHHFQNNNTYMQSFQPMDPEYEVQQPPLNSSVQPMNPGYGVQQSPLNNNIQPMNPGYGMQQQALNSNIQPMNPEYEVQQPPLNSSVQPMNPGYGVQQSPLNNNIQPMNPGYGMQQQALNSNIQPMNPEYEVQQPPLNSSVQPMNPGYGVQPPAPNGNGPVSNNNHGNGSGSSPNRQMSGTHRNEAFNVPSQNGQSNTMMAHQNGVSHSLDGVTFGVPPQMQGTHHNEFFSVSNQIGQNNNMIANQNGVAQPPHEVNPGNSPHNQGSQQGSPFRGPNHLGQNNTAVAHHQMNPRAPSYIPGTHHNEPFHEPNHRGHGNVGPPQNRTIQPFPGMNPEHLPPHSSQPHPSAPHHPVPDGLNVPPHSEFNGVQQTNVGHPNPESNDMHPGIHHPNQGVLAGSFEGNQTGAVITHPHGPPQTYQQDAPAPNPGFVNPTIPGYQPDVHAWPNNSHAPAPVAQAPNRFSDPGTVHRNPSNAGFTMPPSSNGMGTGVQAPNAMGQNTPPNANPPFPQDGQFNHPSNGGTQPANDQNIENMGNPNGFHTGSQGFPNGMAYHPVPAPQPSDSNAAQHMNQNNRSFQNGVVHHPASAPQPSNSYAAQHMHQNNHGFQNGVVHDPVPQRSNSYAAQHMNQNNHSFQNGVVHHPVPAPQPSDSNAAQHMNQNNRSFQNGVVHHPVPAPQPSDSNATQHMNQNNRSFQNGVVHHPAPAPQPSNSYAAQHMHQNNHDFQNGVVHDPVPQRSNSYAAQHMDQNNQGFQNGNHGFQNGVIHDPAPGAQPNGNSHAAHAGRPYTGQHANIEAGSNRVTRKAGEGEATGQYPALAPVPTVALNRQVYAQRFEQRPAQYHNLESRQIQNSQIGHGVGAPPQPYVIQAPIRRHTIPIDPCVRMWRLKRDNRGNSTRGVRRRAQPGQPRATRRSTGTTSNQPPSHSQSNGEGGLAPIPPSISQPTPEQGTQSGGAPRVQPISQPNGHPTVPTSAETPAGVHPAPQENGYPAPYANDNRENRENIYPAELQCGNGGVSPDPAVFQEPANPTRGQRIDWAPPSVPAASANGMETAPTQNGNPENAALGGLPDEAQFDTSVGSWFTEFYDPRCIDDQSDVGQRYAEQMDHTNTPGDLGQIPASTRLSPTQLNAGQLTAEDFDESMQMIEPIGHDNTPGYPVQLPSLAGSSSSAQPSNVGLPGQEEMEVDHGNTPGGPAQIPSSTGSSSAQPSNIGQPGQEEMEVDNGNTPGGPAQIPSPTGSSSAQPNASQFRAEDFEETMAMMRDDDDDDGNPVQSSNDESCGSRNEQ</sequence>
<feature type="compositionally biased region" description="Polar residues" evidence="1">
    <location>
        <begin position="474"/>
        <end position="488"/>
    </location>
</feature>
<dbReference type="RefSeq" id="XP_045278254.1">
    <property type="nucleotide sequence ID" value="XM_045422663.1"/>
</dbReference>
<evidence type="ECO:0000313" key="2">
    <source>
        <dbReference type="EMBL" id="EEQ91786.1"/>
    </source>
</evidence>
<feature type="region of interest" description="Disordered" evidence="1">
    <location>
        <begin position="995"/>
        <end position="1169"/>
    </location>
</feature>
<feature type="region of interest" description="Disordered" evidence="1">
    <location>
        <begin position="234"/>
        <end position="302"/>
    </location>
</feature>
<proteinExistence type="predicted"/>
<feature type="compositionally biased region" description="Polar residues" evidence="1">
    <location>
        <begin position="578"/>
        <end position="592"/>
    </location>
</feature>
<reference evidence="3" key="1">
    <citation type="journal article" date="2015" name="PLoS Genet.">
        <title>The dynamic genome and transcriptome of the human fungal pathogen Blastomyces and close relative Emmonsia.</title>
        <authorList>
            <person name="Munoz J.F."/>
            <person name="Gauthier G.M."/>
            <person name="Desjardins C.A."/>
            <person name="Gallo J.E."/>
            <person name="Holder J."/>
            <person name="Sullivan T.D."/>
            <person name="Marty A.J."/>
            <person name="Carmen J.C."/>
            <person name="Chen Z."/>
            <person name="Ding L."/>
            <person name="Gujja S."/>
            <person name="Magrini V."/>
            <person name="Misas E."/>
            <person name="Mitreva M."/>
            <person name="Priest M."/>
            <person name="Saif S."/>
            <person name="Whiston E.A."/>
            <person name="Young S."/>
            <person name="Zeng Q."/>
            <person name="Goldman W.E."/>
            <person name="Mardis E.R."/>
            <person name="Taylor J.W."/>
            <person name="McEwen J.G."/>
            <person name="Clay O.K."/>
            <person name="Klein B.S."/>
            <person name="Cuomo C.A."/>
        </authorList>
    </citation>
    <scope>NUCLEOTIDE SEQUENCE [LARGE SCALE GENOMIC DNA]</scope>
    <source>
        <strain evidence="3">ER-3 / ATCC MYA-2586</strain>
    </source>
</reference>
<dbReference type="Proteomes" id="UP000002039">
    <property type="component" value="Unassembled WGS sequence"/>
</dbReference>
<feature type="compositionally biased region" description="Polar residues" evidence="1">
    <location>
        <begin position="1019"/>
        <end position="1035"/>
    </location>
</feature>
<name>A0ABP2F650_AJEDR</name>
<dbReference type="EMBL" id="EQ999979">
    <property type="protein sequence ID" value="EEQ91786.1"/>
    <property type="molecule type" value="Genomic_DNA"/>
</dbReference>
<feature type="compositionally biased region" description="Polar residues" evidence="1">
    <location>
        <begin position="1066"/>
        <end position="1081"/>
    </location>
</feature>
<keyword evidence="3" id="KW-1185">Reference proteome</keyword>
<feature type="compositionally biased region" description="Low complexity" evidence="1">
    <location>
        <begin position="1300"/>
        <end position="1315"/>
    </location>
</feature>
<dbReference type="GeneID" id="69028719"/>
<feature type="compositionally biased region" description="Low complexity" evidence="1">
    <location>
        <begin position="1264"/>
        <end position="1282"/>
    </location>
</feature>
<feature type="region of interest" description="Disordered" evidence="1">
    <location>
        <begin position="771"/>
        <end position="795"/>
    </location>
</feature>
<feature type="compositionally biased region" description="Basic and acidic residues" evidence="1">
    <location>
        <begin position="410"/>
        <end position="420"/>
    </location>
</feature>
<feature type="compositionally biased region" description="Polar residues" evidence="1">
    <location>
        <begin position="667"/>
        <end position="676"/>
    </location>
</feature>
<organism evidence="2 3">
    <name type="scientific">Ajellomyces dermatitidis (strain ER-3 / ATCC MYA-2586)</name>
    <name type="common">Blastomyces dermatitidis</name>
    <dbReference type="NCBI Taxonomy" id="559297"/>
    <lineage>
        <taxon>Eukaryota</taxon>
        <taxon>Fungi</taxon>
        <taxon>Dikarya</taxon>
        <taxon>Ascomycota</taxon>
        <taxon>Pezizomycotina</taxon>
        <taxon>Eurotiomycetes</taxon>
        <taxon>Eurotiomycetidae</taxon>
        <taxon>Onygenales</taxon>
        <taxon>Ajellomycetaceae</taxon>
        <taxon>Blastomyces</taxon>
    </lineage>
</organism>
<evidence type="ECO:0000256" key="1">
    <source>
        <dbReference type="SAM" id="MobiDB-lite"/>
    </source>
</evidence>
<protein>
    <submittedName>
        <fullName evidence="2">Uncharacterized protein</fullName>
    </submittedName>
</protein>
<evidence type="ECO:0000313" key="3">
    <source>
        <dbReference type="Proteomes" id="UP000002039"/>
    </source>
</evidence>
<feature type="region of interest" description="Disordered" evidence="1">
    <location>
        <begin position="351"/>
        <end position="506"/>
    </location>
</feature>
<feature type="compositionally biased region" description="Low complexity" evidence="1">
    <location>
        <begin position="263"/>
        <end position="282"/>
    </location>
</feature>
<feature type="region of interest" description="Disordered" evidence="1">
    <location>
        <begin position="578"/>
        <end position="676"/>
    </location>
</feature>
<feature type="compositionally biased region" description="Polar residues" evidence="1">
    <location>
        <begin position="1340"/>
        <end position="1354"/>
    </location>
</feature>
<feature type="compositionally biased region" description="Polar residues" evidence="1">
    <location>
        <begin position="365"/>
        <end position="378"/>
    </location>
</feature>
<accession>A0ABP2F650</accession>
<feature type="compositionally biased region" description="Polar residues" evidence="1">
    <location>
        <begin position="785"/>
        <end position="795"/>
    </location>
</feature>